<name>A0A1S9T9S3_BACMY</name>
<organism evidence="1 2">
    <name type="scientific">Bacillus mycoides</name>
    <dbReference type="NCBI Taxonomy" id="1405"/>
    <lineage>
        <taxon>Bacteria</taxon>
        <taxon>Bacillati</taxon>
        <taxon>Bacillota</taxon>
        <taxon>Bacilli</taxon>
        <taxon>Bacillales</taxon>
        <taxon>Bacillaceae</taxon>
        <taxon>Bacillus</taxon>
        <taxon>Bacillus cereus group</taxon>
    </lineage>
</organism>
<gene>
    <name evidence="1" type="ORF">BW900_10650</name>
</gene>
<accession>A0A1S9T9S3</accession>
<dbReference type="AlphaFoldDB" id="A0A1S9T9S3"/>
<dbReference type="Proteomes" id="UP000190696">
    <property type="component" value="Unassembled WGS sequence"/>
</dbReference>
<dbReference type="EMBL" id="MUAI01000006">
    <property type="protein sequence ID" value="OOR06677.1"/>
    <property type="molecule type" value="Genomic_DNA"/>
</dbReference>
<evidence type="ECO:0000313" key="2">
    <source>
        <dbReference type="Proteomes" id="UP000190696"/>
    </source>
</evidence>
<evidence type="ECO:0000313" key="1">
    <source>
        <dbReference type="EMBL" id="OOR06677.1"/>
    </source>
</evidence>
<protein>
    <submittedName>
        <fullName evidence="1">Uncharacterized protein</fullName>
    </submittedName>
</protein>
<comment type="caution">
    <text evidence="1">The sequence shown here is derived from an EMBL/GenBank/DDBJ whole genome shotgun (WGS) entry which is preliminary data.</text>
</comment>
<reference evidence="1 2" key="1">
    <citation type="submission" date="2017-01" db="EMBL/GenBank/DDBJ databases">
        <title>Bacillus cereus isolates.</title>
        <authorList>
            <person name="Beno S.M."/>
        </authorList>
    </citation>
    <scope>NUCLEOTIDE SEQUENCE [LARGE SCALE GENOMIC DNA]</scope>
    <source>
        <strain evidence="1 2">FSL W7-1108</strain>
    </source>
</reference>
<sequence length="63" mass="7128">MTCSVLLILLFNFLLIRLFKKSGQDNCRMSSLQCQCGTHVGKLHSVSSWQMRLDLLGSLDPPF</sequence>
<proteinExistence type="predicted"/>